<accession>X6M1Q9</accession>
<comment type="caution">
    <text evidence="1">The sequence shown here is derived from an EMBL/GenBank/DDBJ whole genome shotgun (WGS) entry which is preliminary data.</text>
</comment>
<keyword evidence="2" id="KW-1185">Reference proteome</keyword>
<sequence>MSQLRLYSNWKLLANVDKGPTDSVLLTIGSFQIAQEFWKVWKQIGGEAHFLGRLPSNVQLMVLRDIVELHTQHDKCPFATQNKHICRVGFIMYNSKKNVNAKKKKDSGISWIMEYGDIETNSMEISQEISAIVVAVLCEALSSDTVLRQGKNIMPKYLPQARKR</sequence>
<proteinExistence type="predicted"/>
<name>X6M1Q9_RETFI</name>
<dbReference type="EMBL" id="ASPP01026065">
    <property type="protein sequence ID" value="ETO07541.1"/>
    <property type="molecule type" value="Genomic_DNA"/>
</dbReference>
<dbReference type="Proteomes" id="UP000023152">
    <property type="component" value="Unassembled WGS sequence"/>
</dbReference>
<evidence type="ECO:0000313" key="1">
    <source>
        <dbReference type="EMBL" id="ETO07541.1"/>
    </source>
</evidence>
<protein>
    <submittedName>
        <fullName evidence="1">Uncharacterized protein</fullName>
    </submittedName>
</protein>
<reference evidence="1 2" key="1">
    <citation type="journal article" date="2013" name="Curr. Biol.">
        <title>The Genome of the Foraminiferan Reticulomyxa filosa.</title>
        <authorList>
            <person name="Glockner G."/>
            <person name="Hulsmann N."/>
            <person name="Schleicher M."/>
            <person name="Noegel A.A."/>
            <person name="Eichinger L."/>
            <person name="Gallinger C."/>
            <person name="Pawlowski J."/>
            <person name="Sierra R."/>
            <person name="Euteneuer U."/>
            <person name="Pillet L."/>
            <person name="Moustafa A."/>
            <person name="Platzer M."/>
            <person name="Groth M."/>
            <person name="Szafranski K."/>
            <person name="Schliwa M."/>
        </authorList>
    </citation>
    <scope>NUCLEOTIDE SEQUENCE [LARGE SCALE GENOMIC DNA]</scope>
</reference>
<organism evidence="1 2">
    <name type="scientific">Reticulomyxa filosa</name>
    <dbReference type="NCBI Taxonomy" id="46433"/>
    <lineage>
        <taxon>Eukaryota</taxon>
        <taxon>Sar</taxon>
        <taxon>Rhizaria</taxon>
        <taxon>Retaria</taxon>
        <taxon>Foraminifera</taxon>
        <taxon>Monothalamids</taxon>
        <taxon>Reticulomyxidae</taxon>
        <taxon>Reticulomyxa</taxon>
    </lineage>
</organism>
<dbReference type="AlphaFoldDB" id="X6M1Q9"/>
<evidence type="ECO:0000313" key="2">
    <source>
        <dbReference type="Proteomes" id="UP000023152"/>
    </source>
</evidence>
<gene>
    <name evidence="1" type="ORF">RFI_29849</name>
</gene>